<dbReference type="InterPro" id="IPR006641">
    <property type="entry name" value="YqgF/RNaseH-like_dom"/>
</dbReference>
<dbReference type="Gene3D" id="1.10.3500.10">
    <property type="entry name" value="Tex N-terminal region-like"/>
    <property type="match status" value="1"/>
</dbReference>
<dbReference type="GO" id="GO:0006412">
    <property type="term" value="P:translation"/>
    <property type="evidence" value="ECO:0007669"/>
    <property type="project" value="TreeGrafter"/>
</dbReference>
<dbReference type="Gene3D" id="1.10.10.650">
    <property type="entry name" value="RuvA domain 2-like"/>
    <property type="match status" value="1"/>
</dbReference>
<dbReference type="EMBL" id="JACQXR010000046">
    <property type="protein sequence ID" value="MBI4726360.1"/>
    <property type="molecule type" value="Genomic_DNA"/>
</dbReference>
<dbReference type="GO" id="GO:0003729">
    <property type="term" value="F:mRNA binding"/>
    <property type="evidence" value="ECO:0007669"/>
    <property type="project" value="TreeGrafter"/>
</dbReference>
<evidence type="ECO:0000313" key="3">
    <source>
        <dbReference type="Proteomes" id="UP000736328"/>
    </source>
</evidence>
<dbReference type="Pfam" id="PF00575">
    <property type="entry name" value="S1"/>
    <property type="match status" value="1"/>
</dbReference>
<evidence type="ECO:0000313" key="2">
    <source>
        <dbReference type="EMBL" id="MBI4726360.1"/>
    </source>
</evidence>
<dbReference type="Gene3D" id="3.30.420.140">
    <property type="entry name" value="YqgF/RNase H-like domain"/>
    <property type="match status" value="1"/>
</dbReference>
<dbReference type="FunFam" id="1.10.150.310:FF:000001">
    <property type="entry name" value="RNA-binding transcriptional accessory protein"/>
    <property type="match status" value="1"/>
</dbReference>
<dbReference type="InterPro" id="IPR010994">
    <property type="entry name" value="RuvA_2-like"/>
</dbReference>
<dbReference type="AlphaFoldDB" id="A0A933I9I9"/>
<dbReference type="InterPro" id="IPR055179">
    <property type="entry name" value="Tex-like_central_region"/>
</dbReference>
<dbReference type="InterPro" id="IPR018974">
    <property type="entry name" value="Tex-like_N"/>
</dbReference>
<accession>A0A933I9I9</accession>
<dbReference type="SUPFAM" id="SSF50249">
    <property type="entry name" value="Nucleic acid-binding proteins"/>
    <property type="match status" value="1"/>
</dbReference>
<dbReference type="SUPFAM" id="SSF158832">
    <property type="entry name" value="Tex N-terminal region-like"/>
    <property type="match status" value="1"/>
</dbReference>
<comment type="caution">
    <text evidence="2">The sequence shown here is derived from an EMBL/GenBank/DDBJ whole genome shotgun (WGS) entry which is preliminary data.</text>
</comment>
<dbReference type="FunFam" id="2.40.50.140:FF:000051">
    <property type="entry name" value="RNA-binding transcriptional accessory protein"/>
    <property type="match status" value="1"/>
</dbReference>
<dbReference type="FunFam" id="1.10.10.650:FF:000001">
    <property type="entry name" value="S1 RNA-binding domain 1"/>
    <property type="match status" value="1"/>
</dbReference>
<protein>
    <submittedName>
        <fullName evidence="2">RNA-binding transcriptional accessory protein</fullName>
    </submittedName>
</protein>
<dbReference type="InterPro" id="IPR003029">
    <property type="entry name" value="S1_domain"/>
</dbReference>
<dbReference type="Pfam" id="PF12836">
    <property type="entry name" value="HHH_3"/>
    <property type="match status" value="1"/>
</dbReference>
<dbReference type="InterPro" id="IPR041692">
    <property type="entry name" value="HHH_9"/>
</dbReference>
<dbReference type="PANTHER" id="PTHR10724:SF10">
    <property type="entry name" value="S1 RNA-BINDING DOMAIN-CONTAINING PROTEIN 1"/>
    <property type="match status" value="1"/>
</dbReference>
<dbReference type="Gene3D" id="2.40.50.140">
    <property type="entry name" value="Nucleic acid-binding proteins"/>
    <property type="match status" value="1"/>
</dbReference>
<dbReference type="SMART" id="SM00732">
    <property type="entry name" value="YqgFc"/>
    <property type="match status" value="1"/>
</dbReference>
<dbReference type="InterPro" id="IPR023319">
    <property type="entry name" value="Tex-like_HTH_dom_sf"/>
</dbReference>
<dbReference type="InterPro" id="IPR023323">
    <property type="entry name" value="Tex-like_dom_sf"/>
</dbReference>
<dbReference type="InterPro" id="IPR012337">
    <property type="entry name" value="RNaseH-like_sf"/>
</dbReference>
<dbReference type="Pfam" id="PF22706">
    <property type="entry name" value="Tex_central_region"/>
    <property type="match status" value="1"/>
</dbReference>
<dbReference type="InterPro" id="IPR032639">
    <property type="entry name" value="Tex_YqgF"/>
</dbReference>
<dbReference type="PROSITE" id="PS50126">
    <property type="entry name" value="S1"/>
    <property type="match status" value="1"/>
</dbReference>
<organism evidence="2 3">
    <name type="scientific">candidate division TA06 bacterium</name>
    <dbReference type="NCBI Taxonomy" id="2250710"/>
    <lineage>
        <taxon>Bacteria</taxon>
        <taxon>Bacteria division TA06</taxon>
    </lineage>
</organism>
<dbReference type="Pfam" id="PF09371">
    <property type="entry name" value="Tex_N"/>
    <property type="match status" value="1"/>
</dbReference>
<dbReference type="InterPro" id="IPR050437">
    <property type="entry name" value="Ribos_protein_bS1-like"/>
</dbReference>
<dbReference type="Pfam" id="PF16921">
    <property type="entry name" value="Tex_YqgF"/>
    <property type="match status" value="1"/>
</dbReference>
<reference evidence="2" key="1">
    <citation type="submission" date="2020-07" db="EMBL/GenBank/DDBJ databases">
        <title>Huge and variable diversity of episymbiotic CPR bacteria and DPANN archaea in groundwater ecosystems.</title>
        <authorList>
            <person name="He C.Y."/>
            <person name="Keren R."/>
            <person name="Whittaker M."/>
            <person name="Farag I.F."/>
            <person name="Doudna J."/>
            <person name="Cate J.H.D."/>
            <person name="Banfield J.F."/>
        </authorList>
    </citation>
    <scope>NUCLEOTIDE SEQUENCE</scope>
    <source>
        <strain evidence="2">NC_groundwater_1520_Pr4_B-0.1um_53_5</strain>
    </source>
</reference>
<dbReference type="FunFam" id="3.30.420.140:FF:000001">
    <property type="entry name" value="RNA-binding transcriptional accessory protein"/>
    <property type="match status" value="1"/>
</dbReference>
<proteinExistence type="predicted"/>
<gene>
    <name evidence="2" type="ORF">HY768_03905</name>
</gene>
<feature type="domain" description="S1 motif" evidence="1">
    <location>
        <begin position="646"/>
        <end position="715"/>
    </location>
</feature>
<dbReference type="GO" id="GO:0005737">
    <property type="term" value="C:cytoplasm"/>
    <property type="evidence" value="ECO:0007669"/>
    <property type="project" value="UniProtKB-ARBA"/>
</dbReference>
<dbReference type="SUPFAM" id="SSF47781">
    <property type="entry name" value="RuvA domain 2-like"/>
    <property type="match status" value="2"/>
</dbReference>
<dbReference type="Pfam" id="PF17674">
    <property type="entry name" value="HHH_9"/>
    <property type="match status" value="1"/>
</dbReference>
<dbReference type="GO" id="GO:0003735">
    <property type="term" value="F:structural constituent of ribosome"/>
    <property type="evidence" value="ECO:0007669"/>
    <property type="project" value="TreeGrafter"/>
</dbReference>
<dbReference type="CDD" id="cd05685">
    <property type="entry name" value="S1_Tex"/>
    <property type="match status" value="1"/>
</dbReference>
<dbReference type="Gene3D" id="1.10.150.310">
    <property type="entry name" value="Tex RuvX-like domain-like"/>
    <property type="match status" value="1"/>
</dbReference>
<sequence length="723" mass="80848">MLSELQITQVITKELGLQPFQVGNTLELFGEGATIPFIARYRKEKTGLLDEVQIRDIRDRFDYIKELDERKSAILKSIEEQGKLTDELKAKIEACLVKQELEDLYLPYKLKRKTKGMVAKEKGLEPLALELWLQAESLAPQAAAEKYINPELGINSAKDALDGARYIIAELISDDAEVRKFLREITMAKGILTSQVNDEFKEQKTKFNQYYEFKEPLKLIPSHRYLAIMRGENEEALTAKVEAPTEEINGYLLGKFIKDNSFAQFQYLSEVIGFAYRIYLNTSIETELRSEIKEKSDAEAIRVFAENLKNLLLAPPAGSKAIMGIDPGLRTGCKIAVVDQTGKFMEYVTIFPHSSSSQKQEAARTLAALARKYKLELASIGNGTASRETDQFVREVIGEHKGFKLQPVVVNESGASVYSASDLAREEFPDLDVSVRGAISIARRLQDPLAELVKIDPKSIGVGQYQHDVNQPKLRQSLHETVESCVNFVGVDLNTASYSLLSYVSGLSEALAKNIVKHRDEQGAFKNRKELLKVTRLGPKAFEQAAGFLRIRDGADPLDNSAVHPESYAIVKQMANDIKTKVAALVGDPLLAGQIDIKKYVTDQVGLPTLNDILSELKKPGRDPRDKFEPANFKDGVTEIKHLKPDMMLEGVVTNVANFGAFVDIGIHQDGLVHISQLANKYVRDPKEVVKVGQRVKVRVLEIDLERKRIALSMKEINDTIQI</sequence>
<evidence type="ECO:0000259" key="1">
    <source>
        <dbReference type="PROSITE" id="PS50126"/>
    </source>
</evidence>
<dbReference type="InterPro" id="IPR012340">
    <property type="entry name" value="NA-bd_OB-fold"/>
</dbReference>
<dbReference type="InterPro" id="IPR037027">
    <property type="entry name" value="YqgF/RNaseH-like_dom_sf"/>
</dbReference>
<dbReference type="PANTHER" id="PTHR10724">
    <property type="entry name" value="30S RIBOSOMAL PROTEIN S1"/>
    <property type="match status" value="1"/>
</dbReference>
<dbReference type="Proteomes" id="UP000736328">
    <property type="component" value="Unassembled WGS sequence"/>
</dbReference>
<dbReference type="GO" id="GO:0006139">
    <property type="term" value="P:nucleobase-containing compound metabolic process"/>
    <property type="evidence" value="ECO:0007669"/>
    <property type="project" value="InterPro"/>
</dbReference>
<dbReference type="SUPFAM" id="SSF53098">
    <property type="entry name" value="Ribonuclease H-like"/>
    <property type="match status" value="1"/>
</dbReference>
<dbReference type="SMART" id="SM00316">
    <property type="entry name" value="S1"/>
    <property type="match status" value="1"/>
</dbReference>
<dbReference type="InterPro" id="IPR044146">
    <property type="entry name" value="S1_Tex"/>
</dbReference>
<name>A0A933I9I9_UNCT6</name>